<dbReference type="SUPFAM" id="SSF52317">
    <property type="entry name" value="Class I glutamine amidotransferase-like"/>
    <property type="match status" value="1"/>
</dbReference>
<dbReference type="AlphaFoldDB" id="A0A159Z4S3"/>
<dbReference type="GO" id="GO:0005829">
    <property type="term" value="C:cytosol"/>
    <property type="evidence" value="ECO:0007669"/>
    <property type="project" value="TreeGrafter"/>
</dbReference>
<dbReference type="CDD" id="cd01741">
    <property type="entry name" value="GATase1_1"/>
    <property type="match status" value="1"/>
</dbReference>
<evidence type="ECO:0000313" key="3">
    <source>
        <dbReference type="Proteomes" id="UP000076128"/>
    </source>
</evidence>
<keyword evidence="3" id="KW-1185">Reference proteome</keyword>
<gene>
    <name evidence="2" type="ORF">AKL17_2942</name>
</gene>
<dbReference type="OrthoDB" id="7365442at2"/>
<dbReference type="Proteomes" id="UP000076128">
    <property type="component" value="Chromosome"/>
</dbReference>
<reference evidence="2 3" key="1">
    <citation type="submission" date="2015-09" db="EMBL/GenBank/DDBJ databases">
        <title>Complete genome sequence of Defluviimonas alba cai42t isolated from an oilfield in Xinjiang.</title>
        <authorList>
            <person name="Geng S."/>
            <person name="Pan X."/>
            <person name="Wu X."/>
        </authorList>
    </citation>
    <scope>NUCLEOTIDE SEQUENCE [LARGE SCALE GENOMIC DNA]</scope>
    <source>
        <strain evidence="3">cai42</strain>
    </source>
</reference>
<dbReference type="Gene3D" id="3.40.50.880">
    <property type="match status" value="1"/>
</dbReference>
<dbReference type="PROSITE" id="PS51273">
    <property type="entry name" value="GATASE_TYPE_1"/>
    <property type="match status" value="1"/>
</dbReference>
<accession>A0A159Z4S3</accession>
<dbReference type="InterPro" id="IPR044992">
    <property type="entry name" value="ChyE-like"/>
</dbReference>
<dbReference type="STRING" id="1335048.AKL17_2942"/>
<name>A0A159Z4S3_9RHOB</name>
<proteinExistence type="predicted"/>
<dbReference type="PATRIC" id="fig|1335048.3.peg.3057"/>
<sequence length="244" mass="25615">MRICILECDRPDAGFAARHGSYADMFARWLAPALPEAAFTVHDVTAPGPLPDPAAQDGFLVTGSRAGVYDRLDWMGPLVALLHDLRDREVPVTGICFGHQIMAAAYGGRVEKSAAGWVIGRHEHLPTPAGAALWGDQPFASLSFHQDQVVALPPGAEVLAANALSPIGGLAYPFPALSVQFHPEFLPAHVTDTFEGPDGGMVAPAVQHAARASLPGGLDGARIAAGVARFYRRPAAAARFSQAG</sequence>
<feature type="domain" description="Glutamine amidotransferase" evidence="1">
    <location>
        <begin position="56"/>
        <end position="187"/>
    </location>
</feature>
<evidence type="ECO:0000313" key="2">
    <source>
        <dbReference type="EMBL" id="AMY70176.1"/>
    </source>
</evidence>
<dbReference type="RefSeq" id="WP_066814315.1">
    <property type="nucleotide sequence ID" value="NZ_CP012661.1"/>
</dbReference>
<dbReference type="InterPro" id="IPR029062">
    <property type="entry name" value="Class_I_gatase-like"/>
</dbReference>
<dbReference type="InterPro" id="IPR017926">
    <property type="entry name" value="GATASE"/>
</dbReference>
<dbReference type="KEGG" id="daa:AKL17_2942"/>
<organism evidence="2 3">
    <name type="scientific">Frigidibacter mobilis</name>
    <dbReference type="NCBI Taxonomy" id="1335048"/>
    <lineage>
        <taxon>Bacteria</taxon>
        <taxon>Pseudomonadati</taxon>
        <taxon>Pseudomonadota</taxon>
        <taxon>Alphaproteobacteria</taxon>
        <taxon>Rhodobacterales</taxon>
        <taxon>Paracoccaceae</taxon>
        <taxon>Frigidibacter</taxon>
    </lineage>
</organism>
<dbReference type="GO" id="GO:0016740">
    <property type="term" value="F:transferase activity"/>
    <property type="evidence" value="ECO:0007669"/>
    <property type="project" value="UniProtKB-KW"/>
</dbReference>
<dbReference type="PANTHER" id="PTHR42695:SF5">
    <property type="entry name" value="GLUTAMINE AMIDOTRANSFERASE YLR126C-RELATED"/>
    <property type="match status" value="1"/>
</dbReference>
<dbReference type="EMBL" id="CP012661">
    <property type="protein sequence ID" value="AMY70176.1"/>
    <property type="molecule type" value="Genomic_DNA"/>
</dbReference>
<dbReference type="PANTHER" id="PTHR42695">
    <property type="entry name" value="GLUTAMINE AMIDOTRANSFERASE YLR126C-RELATED"/>
    <property type="match status" value="1"/>
</dbReference>
<keyword evidence="2" id="KW-0315">Glutamine amidotransferase</keyword>
<dbReference type="Pfam" id="PF00117">
    <property type="entry name" value="GATase"/>
    <property type="match status" value="1"/>
</dbReference>
<evidence type="ECO:0000259" key="1">
    <source>
        <dbReference type="Pfam" id="PF00117"/>
    </source>
</evidence>
<keyword evidence="2" id="KW-0808">Transferase</keyword>
<protein>
    <submittedName>
        <fullName evidence="2">Glutamine amidotransferase class-I</fullName>
    </submittedName>
</protein>